<dbReference type="AlphaFoldDB" id="A0A1E8Q7N5"/>
<reference evidence="1 2" key="1">
    <citation type="submission" date="2016-09" db="EMBL/GenBank/DDBJ databases">
        <title>genome sequence of Mycobacterium sp. 739 SCH.</title>
        <authorList>
            <person name="Greninger A.L."/>
            <person name="Qin X."/>
            <person name="Jerome K."/>
            <person name="Vora S."/>
            <person name="Quinn K."/>
        </authorList>
    </citation>
    <scope>NUCLEOTIDE SEQUENCE [LARGE SCALE GENOMIC DNA]</scope>
    <source>
        <strain evidence="1 2">SCH</strain>
    </source>
</reference>
<comment type="caution">
    <text evidence="1">The sequence shown here is derived from an EMBL/GenBank/DDBJ whole genome shotgun (WGS) entry which is preliminary data.</text>
</comment>
<keyword evidence="2" id="KW-1185">Reference proteome</keyword>
<dbReference type="Proteomes" id="UP000178953">
    <property type="component" value="Unassembled WGS sequence"/>
</dbReference>
<dbReference type="Gene3D" id="3.10.150.10">
    <property type="entry name" value="DNA Polymerase III, subunit A, domain 2"/>
    <property type="match status" value="1"/>
</dbReference>
<sequence>MTSVLESPVAIDESAPEDVSAPAVNTMKAKALHTALSDAVLFTAPTTARLPFLEAVRLEFGGGQLVAVATDRFVLGASKAEYLGEAFMMMVAGPDAKALVKMAKTAKRDEKTREVTIEVVDGGAHVTFRFSTGESILLRGVDVQFPKWRQLLPADTSRMGGIVGMGYVPAYMGRFTKARAEEQATGSMMVVFPSVTSSGKPGPTAIRIGDDFFGLLMPVRPPGDEWTYHRPGWLDVDVHAAASGAAEAR</sequence>
<dbReference type="RefSeq" id="WP_070352626.1">
    <property type="nucleotide sequence ID" value="NZ_MCHX01000015.1"/>
</dbReference>
<evidence type="ECO:0000313" key="1">
    <source>
        <dbReference type="EMBL" id="OFJ54231.1"/>
    </source>
</evidence>
<organism evidence="1 2">
    <name type="scientific">Mycolicibacterium grossiae</name>
    <dbReference type="NCBI Taxonomy" id="1552759"/>
    <lineage>
        <taxon>Bacteria</taxon>
        <taxon>Bacillati</taxon>
        <taxon>Actinomycetota</taxon>
        <taxon>Actinomycetes</taxon>
        <taxon>Mycobacteriales</taxon>
        <taxon>Mycobacteriaceae</taxon>
        <taxon>Mycolicibacterium</taxon>
    </lineage>
</organism>
<dbReference type="SUPFAM" id="SSF55979">
    <property type="entry name" value="DNA clamp"/>
    <property type="match status" value="1"/>
</dbReference>
<protein>
    <submittedName>
        <fullName evidence="1">Uncharacterized protein</fullName>
    </submittedName>
</protein>
<name>A0A1E8Q7N5_9MYCO</name>
<dbReference type="InterPro" id="IPR046938">
    <property type="entry name" value="DNA_clamp_sf"/>
</dbReference>
<evidence type="ECO:0000313" key="2">
    <source>
        <dbReference type="Proteomes" id="UP000178953"/>
    </source>
</evidence>
<gene>
    <name evidence="1" type="ORF">BEL07_08360</name>
</gene>
<proteinExistence type="predicted"/>
<dbReference type="EMBL" id="MCHX01000015">
    <property type="protein sequence ID" value="OFJ54231.1"/>
    <property type="molecule type" value="Genomic_DNA"/>
</dbReference>
<accession>A0A1E8Q7N5</accession>